<dbReference type="InterPro" id="IPR029526">
    <property type="entry name" value="PGBD"/>
</dbReference>
<evidence type="ECO:0000313" key="1">
    <source>
        <dbReference type="EMBL" id="CAB3997371.1"/>
    </source>
</evidence>
<accession>A0A6S7HRQ4</accession>
<protein>
    <submittedName>
        <fullName evidence="1">Uncharacterized protein</fullName>
    </submittedName>
</protein>
<dbReference type="OrthoDB" id="5988244at2759"/>
<dbReference type="Proteomes" id="UP001152795">
    <property type="component" value="Unassembled WGS sequence"/>
</dbReference>
<gene>
    <name evidence="1" type="ORF">PACLA_8A020340</name>
</gene>
<reference evidence="1" key="1">
    <citation type="submission" date="2020-04" db="EMBL/GenBank/DDBJ databases">
        <authorList>
            <person name="Alioto T."/>
            <person name="Alioto T."/>
            <person name="Gomez Garrido J."/>
        </authorList>
    </citation>
    <scope>NUCLEOTIDE SEQUENCE</scope>
    <source>
        <strain evidence="1">A484AB</strain>
    </source>
</reference>
<dbReference type="PANTHER" id="PTHR46599">
    <property type="entry name" value="PIGGYBAC TRANSPOSABLE ELEMENT-DERIVED PROTEIN 4"/>
    <property type="match status" value="1"/>
</dbReference>
<evidence type="ECO:0000313" key="2">
    <source>
        <dbReference type="Proteomes" id="UP001152795"/>
    </source>
</evidence>
<organism evidence="1 2">
    <name type="scientific">Paramuricea clavata</name>
    <name type="common">Red gorgonian</name>
    <name type="synonym">Violescent sea-whip</name>
    <dbReference type="NCBI Taxonomy" id="317549"/>
    <lineage>
        <taxon>Eukaryota</taxon>
        <taxon>Metazoa</taxon>
        <taxon>Cnidaria</taxon>
        <taxon>Anthozoa</taxon>
        <taxon>Octocorallia</taxon>
        <taxon>Malacalcyonacea</taxon>
        <taxon>Plexauridae</taxon>
        <taxon>Paramuricea</taxon>
    </lineage>
</organism>
<comment type="caution">
    <text evidence="1">The sequence shown here is derived from an EMBL/GenBank/DDBJ whole genome shotgun (WGS) entry which is preliminary data.</text>
</comment>
<feature type="non-terminal residue" evidence="1">
    <location>
        <position position="1"/>
    </location>
</feature>
<dbReference type="AlphaFoldDB" id="A0A6S7HRQ4"/>
<name>A0A6S7HRQ4_PARCT</name>
<dbReference type="PANTHER" id="PTHR46599:SF2">
    <property type="entry name" value="PIGGYBAC TRANSPOSABLE ELEMENT-DERIVED PROTEIN 4-LIKE"/>
    <property type="match status" value="1"/>
</dbReference>
<dbReference type="EMBL" id="CACRXK020003084">
    <property type="protein sequence ID" value="CAB3997371.1"/>
    <property type="molecule type" value="Genomic_DNA"/>
</dbReference>
<keyword evidence="2" id="KW-1185">Reference proteome</keyword>
<sequence length="378" mass="43063">HIKSTWFSKVNHKCMENPSMMHTHAIKTKNDALNKFQIEAITHILEKGIDIFVNLPTGYGKSVGKTIVIDYIDAEQADFDSELAEIGEHTEVLDNLHAVEIVDEEGTVSTSTDIQSPRGRIPSYDFSQTAWKLERGDSDDDEMEAEDEPEIRRAAGKESNLFERITDTELLAYFGLCIAMSMHPVHSIRDYWSRDWILGVPSLARIRTVARFETITRYLHVNDNSRMPAGGTPGFDKLFKVRPFLESIRANFLTQYVPHKEVAIDEAMIKFKGRSSLKQYMPMKPIKRGIKMWCRADGVNGYLNDFEIYTGKSGDGVTNDLGFSVVTKLCSVLYGKWHEVYFDNFFTSLELLQTLFCNKTLSCGTLRSGRRGFLQRNV</sequence>
<proteinExistence type="predicted"/>
<dbReference type="Pfam" id="PF13843">
    <property type="entry name" value="DDE_Tnp_1_7"/>
    <property type="match status" value="1"/>
</dbReference>